<dbReference type="EMBL" id="VMNW02000001">
    <property type="protein sequence ID" value="KAA9166672.1"/>
    <property type="molecule type" value="Genomic_DNA"/>
</dbReference>
<dbReference type="Proteomes" id="UP000319769">
    <property type="component" value="Unassembled WGS sequence"/>
</dbReference>
<organism evidence="1 2">
    <name type="scientific">Amycolatopsis acidicola</name>
    <dbReference type="NCBI Taxonomy" id="2596893"/>
    <lineage>
        <taxon>Bacteria</taxon>
        <taxon>Bacillati</taxon>
        <taxon>Actinomycetota</taxon>
        <taxon>Actinomycetes</taxon>
        <taxon>Pseudonocardiales</taxon>
        <taxon>Pseudonocardiaceae</taxon>
        <taxon>Amycolatopsis</taxon>
    </lineage>
</organism>
<name>A0A5N0VPD0_9PSEU</name>
<keyword evidence="2" id="KW-1185">Reference proteome</keyword>
<protein>
    <submittedName>
        <fullName evidence="1">Uncharacterized protein</fullName>
    </submittedName>
</protein>
<sequence length="316" mass="32443">MKQYNAANRRGTARASRWFSRALLVVGGAVAGTAAAWAIGTASASAEVVTTPQADSTATQEVPGGQVDGDQFTPFTDAAIGASDDVVAGASNLAGDAAGTAVKFGTGQFRDGVERDQHVADSVHEFTRTAVLHPAQRLLGSAEHITRKPQDAPKVIGQALTPPKAVLDLLHPSGAKELIDLPQQLAEKHGGESHAPAVTAPKAAPVPAAPMGPITTVISSAHNGIQHAGLHFSQQGKDQHVQRGHFPLAPQPGPLAPSGIPFVPNGSTTGGHLDGSLLGVPAHSLTVVDTQRLRALRFGIRHTPVEPGTQPGVTPD</sequence>
<reference evidence="1" key="1">
    <citation type="submission" date="2019-09" db="EMBL/GenBank/DDBJ databases">
        <authorList>
            <person name="Teo W.F.A."/>
            <person name="Duangmal K."/>
        </authorList>
    </citation>
    <scope>NUCLEOTIDE SEQUENCE [LARGE SCALE GENOMIC DNA]</scope>
    <source>
        <strain evidence="1">K81G1</strain>
    </source>
</reference>
<dbReference type="RefSeq" id="WP_144745312.1">
    <property type="nucleotide sequence ID" value="NZ_VMNW02000001.1"/>
</dbReference>
<dbReference type="OrthoDB" id="3635484at2"/>
<proteinExistence type="predicted"/>
<gene>
    <name evidence="1" type="ORF">FPZ12_000135</name>
</gene>
<comment type="caution">
    <text evidence="1">The sequence shown here is derived from an EMBL/GenBank/DDBJ whole genome shotgun (WGS) entry which is preliminary data.</text>
</comment>
<accession>A0A5N0VPD0</accession>
<evidence type="ECO:0000313" key="1">
    <source>
        <dbReference type="EMBL" id="KAA9166672.1"/>
    </source>
</evidence>
<evidence type="ECO:0000313" key="2">
    <source>
        <dbReference type="Proteomes" id="UP000319769"/>
    </source>
</evidence>
<dbReference type="AlphaFoldDB" id="A0A5N0VPD0"/>